<name>A0A0N1FB58_9HYPH</name>
<keyword evidence="3" id="KW-1185">Reference proteome</keyword>
<evidence type="ECO:0000256" key="1">
    <source>
        <dbReference type="SAM" id="SignalP"/>
    </source>
</evidence>
<feature type="chain" id="PRO_5005871083" evidence="1">
    <location>
        <begin position="30"/>
        <end position="128"/>
    </location>
</feature>
<feature type="signal peptide" evidence="1">
    <location>
        <begin position="1"/>
        <end position="29"/>
    </location>
</feature>
<gene>
    <name evidence="2" type="ORF">AE618_22335</name>
</gene>
<evidence type="ECO:0000313" key="2">
    <source>
        <dbReference type="EMBL" id="KPH77529.1"/>
    </source>
</evidence>
<reference evidence="2 3" key="1">
    <citation type="submission" date="2015-07" db="EMBL/GenBank/DDBJ databases">
        <title>Whole genome sequencing of Bosea vaviloviae isolated from cave pool.</title>
        <authorList>
            <person name="Tan N.E.H."/>
            <person name="Lee Y.P."/>
            <person name="Gan H.M."/>
            <person name="Barton H."/>
            <person name="Savka M.A."/>
        </authorList>
    </citation>
    <scope>NUCLEOTIDE SEQUENCE [LARGE SCALE GENOMIC DNA]</scope>
    <source>
        <strain evidence="2 3">SD260</strain>
    </source>
</reference>
<protein>
    <submittedName>
        <fullName evidence="2">Uncharacterized protein</fullName>
    </submittedName>
</protein>
<dbReference type="EMBL" id="LGSZ01000059">
    <property type="protein sequence ID" value="KPH77529.1"/>
    <property type="molecule type" value="Genomic_DNA"/>
</dbReference>
<accession>A0A0N1FB58</accession>
<sequence>MRMIISFRKVVPLGLGTALALLTSAAAMAQQNYESWPVLADPFPSTGGGGIMIHDYDPVVSGGQCRTQFRAIEPNGTTYRNSIVFDALATQGGVLCHNGRWTSADGSATGTTPFRVFIKDGVRRGSGE</sequence>
<proteinExistence type="predicted"/>
<dbReference type="RefSeq" id="WP_054211265.1">
    <property type="nucleotide sequence ID" value="NZ_LGSZ01000059.1"/>
</dbReference>
<dbReference type="AlphaFoldDB" id="A0A0N1FB58"/>
<dbReference type="Proteomes" id="UP000037822">
    <property type="component" value="Unassembled WGS sequence"/>
</dbReference>
<evidence type="ECO:0000313" key="3">
    <source>
        <dbReference type="Proteomes" id="UP000037822"/>
    </source>
</evidence>
<organism evidence="2 3">
    <name type="scientific">Bosea vaviloviae</name>
    <dbReference type="NCBI Taxonomy" id="1526658"/>
    <lineage>
        <taxon>Bacteria</taxon>
        <taxon>Pseudomonadati</taxon>
        <taxon>Pseudomonadota</taxon>
        <taxon>Alphaproteobacteria</taxon>
        <taxon>Hyphomicrobiales</taxon>
        <taxon>Boseaceae</taxon>
        <taxon>Bosea</taxon>
    </lineage>
</organism>
<comment type="caution">
    <text evidence="2">The sequence shown here is derived from an EMBL/GenBank/DDBJ whole genome shotgun (WGS) entry which is preliminary data.</text>
</comment>
<keyword evidence="1" id="KW-0732">Signal</keyword>
<dbReference type="PATRIC" id="fig|1526658.3.peg.2544"/>